<comment type="caution">
    <text evidence="2">The sequence shown here is derived from an EMBL/GenBank/DDBJ whole genome shotgun (WGS) entry which is preliminary data.</text>
</comment>
<evidence type="ECO:0000313" key="2">
    <source>
        <dbReference type="EMBL" id="EKO36970.1"/>
    </source>
</evidence>
<dbReference type="Proteomes" id="UP000010310">
    <property type="component" value="Unassembled WGS sequence"/>
</dbReference>
<dbReference type="AlphaFoldDB" id="K6GJ02"/>
<sequence length="140" mass="16258">MIQYLKITSLILFCSISQFNLADDKQADELLKGSTWQLIRNGSYSQSHGVGQVVYFLSSDAYHTHRSRKNQMWDAFSPVDARNLVRLKKNDELTIIDTRFNGAIHEVKLLNGFYKGKTYFLIADELEKNFKQETEEDEKT</sequence>
<keyword evidence="3" id="KW-1185">Reference proteome</keyword>
<name>K6GJ02_9GAMM</name>
<proteinExistence type="predicted"/>
<reference evidence="2 3" key="1">
    <citation type="submission" date="2012-09" db="EMBL/GenBank/DDBJ databases">
        <authorList>
            <person name="Dupont C.L."/>
            <person name="Rusch D.B."/>
            <person name="Lombardo M.-J."/>
            <person name="Novotny M."/>
            <person name="Yee-Greenbaum J."/>
            <person name="Laskin R."/>
        </authorList>
    </citation>
    <scope>NUCLEOTIDE SEQUENCE [LARGE SCALE GENOMIC DNA]</scope>
    <source>
        <strain evidence="2">SAR86E</strain>
    </source>
</reference>
<evidence type="ECO:0000313" key="3">
    <source>
        <dbReference type="Proteomes" id="UP000010310"/>
    </source>
</evidence>
<dbReference type="EMBL" id="AMWX01000001">
    <property type="protein sequence ID" value="EKO36970.1"/>
    <property type="molecule type" value="Genomic_DNA"/>
</dbReference>
<protein>
    <submittedName>
        <fullName evidence="2">Uncharacterized protein</fullName>
    </submittedName>
</protein>
<feature type="chain" id="PRO_5003891415" evidence="1">
    <location>
        <begin position="23"/>
        <end position="140"/>
    </location>
</feature>
<dbReference type="STRING" id="1208365.B273_0397"/>
<feature type="signal peptide" evidence="1">
    <location>
        <begin position="1"/>
        <end position="22"/>
    </location>
</feature>
<organism evidence="2 3">
    <name type="scientific">SAR86 cluster bacterium SAR86E</name>
    <dbReference type="NCBI Taxonomy" id="1208365"/>
    <lineage>
        <taxon>Bacteria</taxon>
        <taxon>Pseudomonadati</taxon>
        <taxon>Pseudomonadota</taxon>
        <taxon>Gammaproteobacteria</taxon>
        <taxon>SAR86 cluster</taxon>
    </lineage>
</organism>
<keyword evidence="1" id="KW-0732">Signal</keyword>
<gene>
    <name evidence="2" type="ORF">B273_0397</name>
</gene>
<accession>K6GJ02</accession>
<evidence type="ECO:0000256" key="1">
    <source>
        <dbReference type="SAM" id="SignalP"/>
    </source>
</evidence>